<evidence type="ECO:0000313" key="2">
    <source>
        <dbReference type="Proteomes" id="UP000289758"/>
    </source>
</evidence>
<dbReference type="AlphaFoldDB" id="A0A4Q1AVB9"/>
<dbReference type="EMBL" id="PDKK01000001">
    <property type="protein sequence ID" value="RXK08615.1"/>
    <property type="molecule type" value="Genomic_DNA"/>
</dbReference>
<proteinExistence type="predicted"/>
<accession>A0A4Q1AVB9</accession>
<dbReference type="RefSeq" id="WP_129086162.1">
    <property type="nucleotide sequence ID" value="NZ_CP053836.1"/>
</dbReference>
<comment type="caution">
    <text evidence="1">The sequence shown here is derived from an EMBL/GenBank/DDBJ whole genome shotgun (WGS) entry which is preliminary data.</text>
</comment>
<protein>
    <submittedName>
        <fullName evidence="1">Uncharacterized protein</fullName>
    </submittedName>
</protein>
<dbReference type="OrthoDB" id="5365886at2"/>
<gene>
    <name evidence="1" type="ORF">CRV07_02085</name>
</gene>
<reference evidence="1 2" key="1">
    <citation type="submission" date="2017-10" db="EMBL/GenBank/DDBJ databases">
        <title>Genomics of the genus Arcobacter.</title>
        <authorList>
            <person name="Perez-Cataluna A."/>
            <person name="Figueras M.J."/>
        </authorList>
    </citation>
    <scope>NUCLEOTIDE SEQUENCE [LARGE SCALE GENOMIC DNA]</scope>
    <source>
        <strain evidence="1 2">CECT 8441</strain>
    </source>
</reference>
<keyword evidence="2" id="KW-1185">Reference proteome</keyword>
<sequence length="358" mass="41693">MVSSLKNKKNSFLPKEFAIAHELSFIIHDVMAQIIQSGKEGNFFTTTIDIENNDDNESLEKSNDIFAWLKVQNRFNDRAKVLKITVLPAILSDMLHCIYEALESSRKSKLNISYMLIRKPLQESLYLLEAIVLDELDFSEKLAEDPLKLRSQNAGGVNAHGIRIQKVLDILNESSRFDASYIAQLRYDKAHDDSFDGICNHAMHLFTEHKAIRTEQLNINFIFSGWEQKISQWSYLYSRIPYLLFYTLCIVEYIVSSFALTTPEYLDDIQRRISASILLWWRKVDEHYKCQQLNRFVQVTESWLNEHCQSSGYSLPTEKDLLRMSDTGAYPKEKILSVKKRNMKYKIHAALNKMLVKQ</sequence>
<organism evidence="1 2">
    <name type="scientific">Halarcobacter ebronensis</name>
    <dbReference type="NCBI Taxonomy" id="1462615"/>
    <lineage>
        <taxon>Bacteria</taxon>
        <taxon>Pseudomonadati</taxon>
        <taxon>Campylobacterota</taxon>
        <taxon>Epsilonproteobacteria</taxon>
        <taxon>Campylobacterales</taxon>
        <taxon>Arcobacteraceae</taxon>
        <taxon>Halarcobacter</taxon>
    </lineage>
</organism>
<name>A0A4Q1AVB9_9BACT</name>
<evidence type="ECO:0000313" key="1">
    <source>
        <dbReference type="EMBL" id="RXK08615.1"/>
    </source>
</evidence>
<dbReference type="Proteomes" id="UP000289758">
    <property type="component" value="Unassembled WGS sequence"/>
</dbReference>